<dbReference type="PROSITE" id="PS51318">
    <property type="entry name" value="TAT"/>
    <property type="match status" value="1"/>
</dbReference>
<proteinExistence type="inferred from homology"/>
<dbReference type="RefSeq" id="WP_191279719.1">
    <property type="nucleotide sequence ID" value="NZ_BNAD01000006.1"/>
</dbReference>
<dbReference type="InterPro" id="IPR011659">
    <property type="entry name" value="WD40"/>
</dbReference>
<protein>
    <recommendedName>
        <fullName evidence="5">WD40-like Beta Propeller Repeat</fullName>
    </recommendedName>
</protein>
<name>A0ABQ3HJE7_9ACTN</name>
<keyword evidence="4" id="KW-1185">Reference proteome</keyword>
<comment type="similarity">
    <text evidence="1">Belongs to the TolB family.</text>
</comment>
<dbReference type="Gene3D" id="2.120.10.30">
    <property type="entry name" value="TolB, C-terminal domain"/>
    <property type="match status" value="2"/>
</dbReference>
<evidence type="ECO:0000313" key="3">
    <source>
        <dbReference type="EMBL" id="GHE17780.1"/>
    </source>
</evidence>
<evidence type="ECO:0000256" key="1">
    <source>
        <dbReference type="ARBA" id="ARBA00009820"/>
    </source>
</evidence>
<gene>
    <name evidence="3" type="ORF">GCM10011376_23900</name>
</gene>
<dbReference type="InterPro" id="IPR006311">
    <property type="entry name" value="TAT_signal"/>
</dbReference>
<reference evidence="4" key="1">
    <citation type="journal article" date="2019" name="Int. J. Syst. Evol. Microbiol.">
        <title>The Global Catalogue of Microorganisms (GCM) 10K type strain sequencing project: providing services to taxonomists for standard genome sequencing and annotation.</title>
        <authorList>
            <consortium name="The Broad Institute Genomics Platform"/>
            <consortium name="The Broad Institute Genome Sequencing Center for Infectious Disease"/>
            <person name="Wu L."/>
            <person name="Ma J."/>
        </authorList>
    </citation>
    <scope>NUCLEOTIDE SEQUENCE [LARGE SCALE GENOMIC DNA]</scope>
    <source>
        <strain evidence="4">CGMCC 1.12791</strain>
    </source>
</reference>
<comment type="caution">
    <text evidence="3">The sequence shown here is derived from an EMBL/GenBank/DDBJ whole genome shotgun (WGS) entry which is preliminary data.</text>
</comment>
<feature type="chain" id="PRO_5046186714" description="WD40-like Beta Propeller Repeat" evidence="2">
    <location>
        <begin position="28"/>
        <end position="334"/>
    </location>
</feature>
<evidence type="ECO:0000313" key="4">
    <source>
        <dbReference type="Proteomes" id="UP000597341"/>
    </source>
</evidence>
<sequence>MTTGSRTRARRRSLAAGAAALALVATAAPATAHDQRRLHPFRGETDWVAYQTFRDGREGTWLVHPDGTGDHEILTGLGAVAILPDWSPDGRRLAVTTRGGADGEPLYEYDLATGVATQVFDCTFPCLGDDEPAYSPDGRSMAFVRYRAPFTEDWVPVDCALWIGDLATDALTRLTADADCDRPYFPRWSPDGERLTYHRERPTADGFEAAVFTIRRDGTGERRLTDWSLSAGTPDWSPDGEWIVFSTGYGSGGKADLVRMRPDGSDLRTVASFDGTSATQPRYTPDGEWIVLTALQPFQGWPRQRSLWAVPADGGDRVVLAHTERIYTHGTWQP</sequence>
<dbReference type="Proteomes" id="UP000597341">
    <property type="component" value="Unassembled WGS sequence"/>
</dbReference>
<dbReference type="SUPFAM" id="SSF82171">
    <property type="entry name" value="DPP6 N-terminal domain-like"/>
    <property type="match status" value="1"/>
</dbReference>
<keyword evidence="2" id="KW-0732">Signal</keyword>
<dbReference type="PANTHER" id="PTHR36842">
    <property type="entry name" value="PROTEIN TOLB HOMOLOG"/>
    <property type="match status" value="1"/>
</dbReference>
<accession>A0ABQ3HJE7</accession>
<evidence type="ECO:0008006" key="5">
    <source>
        <dbReference type="Google" id="ProtNLM"/>
    </source>
</evidence>
<evidence type="ECO:0000256" key="2">
    <source>
        <dbReference type="SAM" id="SignalP"/>
    </source>
</evidence>
<organism evidence="3 4">
    <name type="scientific">Nocardioides flavus</name>
    <name type="common">ex Wang et al. 2016</name>
    <dbReference type="NCBI Taxonomy" id="2058780"/>
    <lineage>
        <taxon>Bacteria</taxon>
        <taxon>Bacillati</taxon>
        <taxon>Actinomycetota</taxon>
        <taxon>Actinomycetes</taxon>
        <taxon>Propionibacteriales</taxon>
        <taxon>Nocardioidaceae</taxon>
        <taxon>Nocardioides</taxon>
    </lineage>
</organism>
<dbReference type="PANTHER" id="PTHR36842:SF1">
    <property type="entry name" value="PROTEIN TOLB"/>
    <property type="match status" value="1"/>
</dbReference>
<dbReference type="EMBL" id="BNAD01000006">
    <property type="protein sequence ID" value="GHE17780.1"/>
    <property type="molecule type" value="Genomic_DNA"/>
</dbReference>
<dbReference type="InterPro" id="IPR011042">
    <property type="entry name" value="6-blade_b-propeller_TolB-like"/>
</dbReference>
<dbReference type="Pfam" id="PF07676">
    <property type="entry name" value="PD40"/>
    <property type="match status" value="4"/>
</dbReference>
<feature type="signal peptide" evidence="2">
    <location>
        <begin position="1"/>
        <end position="27"/>
    </location>
</feature>